<evidence type="ECO:0000256" key="6">
    <source>
        <dbReference type="ARBA" id="ARBA00023004"/>
    </source>
</evidence>
<gene>
    <name evidence="10" type="ORF">WCD58_31375</name>
</gene>
<keyword evidence="6 8" id="KW-0408">Iron</keyword>
<protein>
    <submittedName>
        <fullName evidence="10">Cytochrome P450</fullName>
    </submittedName>
</protein>
<keyword evidence="5 8" id="KW-0560">Oxidoreductase</keyword>
<dbReference type="SUPFAM" id="SSF48264">
    <property type="entry name" value="Cytochrome P450"/>
    <property type="match status" value="1"/>
</dbReference>
<evidence type="ECO:0000256" key="9">
    <source>
        <dbReference type="SAM" id="MobiDB-lite"/>
    </source>
</evidence>
<dbReference type="InterPro" id="IPR002397">
    <property type="entry name" value="Cyt_P450_B"/>
</dbReference>
<dbReference type="InterPro" id="IPR017972">
    <property type="entry name" value="Cyt_P450_CS"/>
</dbReference>
<reference evidence="10 11" key="1">
    <citation type="submission" date="2024-03" db="EMBL/GenBank/DDBJ databases">
        <title>Actinomycetospora sp. OC33-EN07, a novel actinomycete isolated from wild orchid (Aerides multiflora).</title>
        <authorList>
            <person name="Suriyachadkun C."/>
        </authorList>
    </citation>
    <scope>NUCLEOTIDE SEQUENCE [LARGE SCALE GENOMIC DNA]</scope>
    <source>
        <strain evidence="10 11">OC33-EN07</strain>
    </source>
</reference>
<evidence type="ECO:0000256" key="5">
    <source>
        <dbReference type="ARBA" id="ARBA00023002"/>
    </source>
</evidence>
<organism evidence="10 11">
    <name type="scientific">Actinomycetospora flava</name>
    <dbReference type="NCBI Taxonomy" id="3129232"/>
    <lineage>
        <taxon>Bacteria</taxon>
        <taxon>Bacillati</taxon>
        <taxon>Actinomycetota</taxon>
        <taxon>Actinomycetes</taxon>
        <taxon>Pseudonocardiales</taxon>
        <taxon>Pseudonocardiaceae</taxon>
        <taxon>Actinomycetospora</taxon>
    </lineage>
</organism>
<evidence type="ECO:0000256" key="2">
    <source>
        <dbReference type="ARBA" id="ARBA00010617"/>
    </source>
</evidence>
<feature type="region of interest" description="Disordered" evidence="9">
    <location>
        <begin position="1"/>
        <end position="21"/>
    </location>
</feature>
<dbReference type="PANTHER" id="PTHR46696">
    <property type="entry name" value="P450, PUTATIVE (EUROFUNG)-RELATED"/>
    <property type="match status" value="1"/>
</dbReference>
<keyword evidence="11" id="KW-1185">Reference proteome</keyword>
<evidence type="ECO:0000313" key="10">
    <source>
        <dbReference type="EMBL" id="MEJ2865693.1"/>
    </source>
</evidence>
<feature type="compositionally biased region" description="Basic and acidic residues" evidence="9">
    <location>
        <begin position="72"/>
        <end position="84"/>
    </location>
</feature>
<evidence type="ECO:0000256" key="4">
    <source>
        <dbReference type="ARBA" id="ARBA00022723"/>
    </source>
</evidence>
<feature type="compositionally biased region" description="Basic and acidic residues" evidence="9">
    <location>
        <begin position="96"/>
        <end position="105"/>
    </location>
</feature>
<keyword evidence="7 8" id="KW-0503">Monooxygenase</keyword>
<feature type="region of interest" description="Disordered" evidence="9">
    <location>
        <begin position="72"/>
        <end position="105"/>
    </location>
</feature>
<name>A0ABU8MFI5_9PSEU</name>
<evidence type="ECO:0000256" key="3">
    <source>
        <dbReference type="ARBA" id="ARBA00022617"/>
    </source>
</evidence>
<dbReference type="RefSeq" id="WP_337707067.1">
    <property type="nucleotide sequence ID" value="NZ_JBBEGM010000020.1"/>
</dbReference>
<proteinExistence type="inferred from homology"/>
<dbReference type="Proteomes" id="UP001369736">
    <property type="component" value="Unassembled WGS sequence"/>
</dbReference>
<comment type="caution">
    <text evidence="10">The sequence shown here is derived from an EMBL/GenBank/DDBJ whole genome shotgun (WGS) entry which is preliminary data.</text>
</comment>
<dbReference type="PRINTS" id="PR00385">
    <property type="entry name" value="P450"/>
</dbReference>
<dbReference type="InterPro" id="IPR001128">
    <property type="entry name" value="Cyt_P450"/>
</dbReference>
<evidence type="ECO:0000256" key="7">
    <source>
        <dbReference type="ARBA" id="ARBA00023033"/>
    </source>
</evidence>
<dbReference type="InterPro" id="IPR036396">
    <property type="entry name" value="Cyt_P450_sf"/>
</dbReference>
<dbReference type="Gene3D" id="1.10.630.10">
    <property type="entry name" value="Cytochrome P450"/>
    <property type="match status" value="1"/>
</dbReference>
<evidence type="ECO:0000256" key="1">
    <source>
        <dbReference type="ARBA" id="ARBA00001971"/>
    </source>
</evidence>
<comment type="cofactor">
    <cofactor evidence="1">
        <name>heme</name>
        <dbReference type="ChEBI" id="CHEBI:30413"/>
    </cofactor>
</comment>
<dbReference type="EMBL" id="JBBEGM010000020">
    <property type="protein sequence ID" value="MEJ2865693.1"/>
    <property type="molecule type" value="Genomic_DNA"/>
</dbReference>
<dbReference type="PROSITE" id="PS00086">
    <property type="entry name" value="CYTOCHROME_P450"/>
    <property type="match status" value="1"/>
</dbReference>
<keyword evidence="3 8" id="KW-0349">Heme</keyword>
<comment type="similarity">
    <text evidence="2 8">Belongs to the cytochrome P450 family.</text>
</comment>
<dbReference type="CDD" id="cd11031">
    <property type="entry name" value="Cyp158A-like"/>
    <property type="match status" value="1"/>
</dbReference>
<accession>A0ABU8MFI5</accession>
<dbReference type="PRINTS" id="PR00359">
    <property type="entry name" value="BP450"/>
</dbReference>
<evidence type="ECO:0000313" key="11">
    <source>
        <dbReference type="Proteomes" id="UP001369736"/>
    </source>
</evidence>
<sequence length="414" mass="44520">MTTTITTSTAHDDAPDLPQLPFPREGVLAISPLYERLRAAGPITRVRTPAGDVVWLVTRYEEAKALFADRRLGRSHPKPEEAARVSDAGVMAGPSGDHEHEDADHTSMRRLLTPAFSAKRMRRLHDRVAELADGLVDGLRPSEDGVVDLHAGFSVPLPIFVICELLGVPVEDRVYFKDLSERMATLSGDDPAVARAEFERYTAGLAEAKRAEPGEDVISDLVAAQEHDPRLTDARLAELTVGLLFAGHETTVNRLSLGVVLLLVNPEVRDRLVADPAGSVDAVVEEVLRLAEPGGMGLLRYAHEDVTVGEGAEEVTIARGDGVVIVTSAANRDEGAFDAATAFDPDRSPNPHLSFGHGPHFCIGASLARTELRIGLTTLFTRLPGLALAVDPEQLSLHTERLTGGLDTLPVRVA</sequence>
<dbReference type="PANTHER" id="PTHR46696:SF5">
    <property type="entry name" value="CYTOCHROME P450 BJ-1"/>
    <property type="match status" value="1"/>
</dbReference>
<evidence type="ECO:0000256" key="8">
    <source>
        <dbReference type="RuleBase" id="RU000461"/>
    </source>
</evidence>
<dbReference type="Pfam" id="PF00067">
    <property type="entry name" value="p450"/>
    <property type="match status" value="2"/>
</dbReference>
<keyword evidence="4 8" id="KW-0479">Metal-binding</keyword>